<dbReference type="GO" id="GO:0006508">
    <property type="term" value="P:proteolysis"/>
    <property type="evidence" value="ECO:0007669"/>
    <property type="project" value="UniProtKB-KW"/>
</dbReference>
<dbReference type="PANTHER" id="PTHR24253">
    <property type="entry name" value="TRANSMEMBRANE PROTEASE SERINE"/>
    <property type="match status" value="1"/>
</dbReference>
<dbReference type="PROSITE" id="PS50240">
    <property type="entry name" value="TRYPSIN_DOM"/>
    <property type="match status" value="1"/>
</dbReference>
<dbReference type="Proteomes" id="UP000264800">
    <property type="component" value="Unplaced"/>
</dbReference>
<dbReference type="OMA" id="ITENITC"/>
<feature type="domain" description="Peptidase S1" evidence="8">
    <location>
        <begin position="12"/>
        <end position="218"/>
    </location>
</feature>
<evidence type="ECO:0000259" key="8">
    <source>
        <dbReference type="PROSITE" id="PS50240"/>
    </source>
</evidence>
<feature type="transmembrane region" description="Helical" evidence="7">
    <location>
        <begin position="323"/>
        <end position="341"/>
    </location>
</feature>
<dbReference type="PRINTS" id="PR00722">
    <property type="entry name" value="CHYMOTRYPSIN"/>
</dbReference>
<keyword evidence="10" id="KW-1185">Reference proteome</keyword>
<proteinExistence type="predicted"/>
<keyword evidence="7" id="KW-0812">Transmembrane</keyword>
<dbReference type="Ensembl" id="ENSKMAT00000015401.1">
    <property type="protein sequence ID" value="ENSKMAP00000015181.1"/>
    <property type="gene ID" value="ENSKMAG00000011339.1"/>
</dbReference>
<evidence type="ECO:0000256" key="4">
    <source>
        <dbReference type="ARBA" id="ARBA00022825"/>
    </source>
</evidence>
<evidence type="ECO:0000256" key="6">
    <source>
        <dbReference type="ARBA" id="ARBA00023180"/>
    </source>
</evidence>
<dbReference type="STRING" id="37003.ENSKMAP00000015181"/>
<evidence type="ECO:0000256" key="1">
    <source>
        <dbReference type="ARBA" id="ARBA00022670"/>
    </source>
</evidence>
<evidence type="ECO:0000256" key="7">
    <source>
        <dbReference type="SAM" id="Phobius"/>
    </source>
</evidence>
<dbReference type="InterPro" id="IPR001254">
    <property type="entry name" value="Trypsin_dom"/>
</dbReference>
<dbReference type="InterPro" id="IPR001314">
    <property type="entry name" value="Peptidase_S1A"/>
</dbReference>
<keyword evidence="2" id="KW-0732">Signal</keyword>
<organism evidence="9 10">
    <name type="scientific">Kryptolebias marmoratus</name>
    <name type="common">Mangrove killifish</name>
    <name type="synonym">Rivulus marmoratus</name>
    <dbReference type="NCBI Taxonomy" id="37003"/>
    <lineage>
        <taxon>Eukaryota</taxon>
        <taxon>Metazoa</taxon>
        <taxon>Chordata</taxon>
        <taxon>Craniata</taxon>
        <taxon>Vertebrata</taxon>
        <taxon>Euteleostomi</taxon>
        <taxon>Actinopterygii</taxon>
        <taxon>Neopterygii</taxon>
        <taxon>Teleostei</taxon>
        <taxon>Neoteleostei</taxon>
        <taxon>Acanthomorphata</taxon>
        <taxon>Ovalentaria</taxon>
        <taxon>Atherinomorphae</taxon>
        <taxon>Cyprinodontiformes</taxon>
        <taxon>Rivulidae</taxon>
        <taxon>Kryptolebias</taxon>
    </lineage>
</organism>
<dbReference type="SMART" id="SM00020">
    <property type="entry name" value="Tryp_SPc"/>
    <property type="match status" value="1"/>
</dbReference>
<keyword evidence="7" id="KW-1133">Transmembrane helix</keyword>
<evidence type="ECO:0000313" key="10">
    <source>
        <dbReference type="Proteomes" id="UP000264800"/>
    </source>
</evidence>
<keyword evidence="1" id="KW-0645">Protease</keyword>
<keyword evidence="6" id="KW-0325">Glycoprotein</keyword>
<dbReference type="GeneTree" id="ENSGT00940000163160"/>
<accession>A0A3Q3AFZ2</accession>
<keyword evidence="5" id="KW-1015">Disulfide bond</keyword>
<reference evidence="9" key="2">
    <citation type="submission" date="2025-09" db="UniProtKB">
        <authorList>
            <consortium name="Ensembl"/>
        </authorList>
    </citation>
    <scope>IDENTIFICATION</scope>
</reference>
<dbReference type="SUPFAM" id="SSF50494">
    <property type="entry name" value="Trypsin-like serine proteases"/>
    <property type="match status" value="1"/>
</dbReference>
<dbReference type="PANTHER" id="PTHR24253:SF144">
    <property type="entry name" value="CHYMOTRYPSIN-LIKE PROTEASE CTRL-1-RELATED"/>
    <property type="match status" value="1"/>
</dbReference>
<evidence type="ECO:0000256" key="3">
    <source>
        <dbReference type="ARBA" id="ARBA00022801"/>
    </source>
</evidence>
<reference evidence="9" key="1">
    <citation type="submission" date="2025-08" db="UniProtKB">
        <authorList>
            <consortium name="Ensembl"/>
        </authorList>
    </citation>
    <scope>IDENTIFICATION</scope>
</reference>
<dbReference type="CDD" id="cd00190">
    <property type="entry name" value="Tryp_SPc"/>
    <property type="match status" value="1"/>
</dbReference>
<keyword evidence="3" id="KW-0378">Hydrolase</keyword>
<dbReference type="InterPro" id="IPR009003">
    <property type="entry name" value="Peptidase_S1_PA"/>
</dbReference>
<dbReference type="GO" id="GO:0004252">
    <property type="term" value="F:serine-type endopeptidase activity"/>
    <property type="evidence" value="ECO:0007669"/>
    <property type="project" value="InterPro"/>
</dbReference>
<keyword evidence="7" id="KW-0472">Membrane</keyword>
<dbReference type="AlphaFoldDB" id="A0A3Q3AFZ2"/>
<keyword evidence="4" id="KW-0720">Serine protease</keyword>
<evidence type="ECO:0000256" key="2">
    <source>
        <dbReference type="ARBA" id="ARBA00022729"/>
    </source>
</evidence>
<dbReference type="InterPro" id="IPR043504">
    <property type="entry name" value="Peptidase_S1_PA_chymotrypsin"/>
</dbReference>
<protein>
    <recommendedName>
        <fullName evidence="8">Peptidase S1 domain-containing protein</fullName>
    </recommendedName>
</protein>
<dbReference type="Pfam" id="PF00089">
    <property type="entry name" value="Trypsin"/>
    <property type="match status" value="1"/>
</dbReference>
<name>A0A3Q3AFZ2_KRYMA</name>
<evidence type="ECO:0000256" key="5">
    <source>
        <dbReference type="ARBA" id="ARBA00023157"/>
    </source>
</evidence>
<sequence length="342" mass="38842">VLYGGPVLNSRIIGGQNASPKKWPWRAAIKYSNRVFCQGSLITNQWVLTAAYCSLSQVSTPMNMKDFNYSSLDNNICLLKLLAPVNFTTYIQPVSLASENTTFYDGIASWVTGFVNFDQPDILQEVEIPIVGNNRCKCLYNDYYYYFLPKIETLICAGKEDGSKNSFYGDDGAALGTKNGSIWIQSGIVSYSFGYIIQTPNVYTRVSQFQKWISHSITGMKPDFVTFTSTGNNIDLNYTCSRPAPTSSMSHTTTVNTSVKSIFNSGKKLIHNTHFFSLFVFVQDQFPRFYQRFEPRLVAGQDIGNQQIQTRKVFRRPPGKDQFCFFFFQLFFSFINIVLMLV</sequence>
<evidence type="ECO:0000313" key="9">
    <source>
        <dbReference type="Ensembl" id="ENSKMAP00000015181.1"/>
    </source>
</evidence>
<dbReference type="Gene3D" id="2.40.10.10">
    <property type="entry name" value="Trypsin-like serine proteases"/>
    <property type="match status" value="3"/>
</dbReference>